<proteinExistence type="predicted"/>
<reference evidence="1" key="1">
    <citation type="submission" date="2020-04" db="EMBL/GenBank/DDBJ databases">
        <authorList>
            <person name="Chiriac C."/>
            <person name="Salcher M."/>
            <person name="Ghai R."/>
            <person name="Kavagutti S V."/>
        </authorList>
    </citation>
    <scope>NUCLEOTIDE SEQUENCE</scope>
</reference>
<accession>A0A6J5LW69</accession>
<name>A0A6J5LW69_9CAUD</name>
<gene>
    <name evidence="1" type="ORF">UFOVP350_19</name>
</gene>
<protein>
    <submittedName>
        <fullName evidence="1">Uncharacterized protein</fullName>
    </submittedName>
</protein>
<sequence>MSLTASAIVAEYGAFYKKGTQGEKDLMMKLYRGAEFDAAFTYTPTEDTVIHKVTVSSDPVLQAFQKSFTPKGGATFEPMPINLRKVKADDDFHPDDIEATYIGFLASNNLDRKEWPISRWYVEKVLMQQFIQDIDDNAYKAVYSAPTEGTAGAANAAFNGFKKVLIDNEAAGRIPTANILTTGTIPTNPADFVTWVEALVEAIPDDLRKRLQLGVHMSHAFATRYVKGMRAKYNANYLQETELMKLADYKNVSVAGFSAMTGESGVFIAPKANLILGMKRPTELVRMESNKRKVDVYTDHWRGYGVADGRFIWLTNNIIPE</sequence>
<dbReference type="EMBL" id="LR796362">
    <property type="protein sequence ID" value="CAB4138874.1"/>
    <property type="molecule type" value="Genomic_DNA"/>
</dbReference>
<evidence type="ECO:0000313" key="1">
    <source>
        <dbReference type="EMBL" id="CAB4138874.1"/>
    </source>
</evidence>
<organism evidence="1">
    <name type="scientific">uncultured Caudovirales phage</name>
    <dbReference type="NCBI Taxonomy" id="2100421"/>
    <lineage>
        <taxon>Viruses</taxon>
        <taxon>Duplodnaviria</taxon>
        <taxon>Heunggongvirae</taxon>
        <taxon>Uroviricota</taxon>
        <taxon>Caudoviricetes</taxon>
        <taxon>Peduoviridae</taxon>
        <taxon>Maltschvirus</taxon>
        <taxon>Maltschvirus maltsch</taxon>
    </lineage>
</organism>